<keyword evidence="4" id="KW-1185">Reference proteome</keyword>
<name>A0A8H4IM73_9PEZI</name>
<gene>
    <name evidence="3" type="ORF">GTA08_BOTSDO08840</name>
</gene>
<feature type="region of interest" description="Disordered" evidence="1">
    <location>
        <begin position="260"/>
        <end position="280"/>
    </location>
</feature>
<proteinExistence type="predicted"/>
<dbReference type="PANTHER" id="PTHR36223">
    <property type="entry name" value="BETA-LACTAMASE-TYPE TRANSPEPTIDASE FOLD DOMAIN CONTAINING PROTEIN"/>
    <property type="match status" value="1"/>
</dbReference>
<feature type="domain" description="DUF7918" evidence="2">
    <location>
        <begin position="67"/>
        <end position="186"/>
    </location>
</feature>
<dbReference type="AlphaFoldDB" id="A0A8H4IM73"/>
<protein>
    <recommendedName>
        <fullName evidence="2">DUF7918 domain-containing protein</fullName>
    </recommendedName>
</protein>
<organism evidence="3 4">
    <name type="scientific">Botryosphaeria dothidea</name>
    <dbReference type="NCBI Taxonomy" id="55169"/>
    <lineage>
        <taxon>Eukaryota</taxon>
        <taxon>Fungi</taxon>
        <taxon>Dikarya</taxon>
        <taxon>Ascomycota</taxon>
        <taxon>Pezizomycotina</taxon>
        <taxon>Dothideomycetes</taxon>
        <taxon>Dothideomycetes incertae sedis</taxon>
        <taxon>Botryosphaeriales</taxon>
        <taxon>Botryosphaeriaceae</taxon>
        <taxon>Botryosphaeria</taxon>
    </lineage>
</organism>
<evidence type="ECO:0000259" key="2">
    <source>
        <dbReference type="Pfam" id="PF25534"/>
    </source>
</evidence>
<dbReference type="Pfam" id="PF25534">
    <property type="entry name" value="DUF7918"/>
    <property type="match status" value="1"/>
</dbReference>
<sequence>MAILTSIPGLDAEVRVDGVHAMEYTNEVEEEDAATTTIRYIESIFGAKFSTHCTCTEAFNHGEEDVFVTFHVDDEDNSELAGDQPETKLRSLGEISLQFYKGKRGGLKRAVSRSSEKVAKKVNKIPEKALKGPAVSHSVGVGEAKPTRPWHTRSFNRKDGGRPFATMTYRYSSKAAVQKEHIIPRTPFSTPLKDRPLETMTPDELREELRRHREDQARRPVIKQEINPAIKQEIKQESFLGQTGIVSLDDEDTDIEAVSVRPRKRQRTTRPAEVIELLDD</sequence>
<dbReference type="EMBL" id="WWBZ02000062">
    <property type="protein sequence ID" value="KAF4303404.1"/>
    <property type="molecule type" value="Genomic_DNA"/>
</dbReference>
<comment type="caution">
    <text evidence="3">The sequence shown here is derived from an EMBL/GenBank/DDBJ whole genome shotgun (WGS) entry which is preliminary data.</text>
</comment>
<evidence type="ECO:0000313" key="4">
    <source>
        <dbReference type="Proteomes" id="UP000572817"/>
    </source>
</evidence>
<feature type="region of interest" description="Disordered" evidence="1">
    <location>
        <begin position="133"/>
        <end position="161"/>
    </location>
</feature>
<evidence type="ECO:0000313" key="3">
    <source>
        <dbReference type="EMBL" id="KAF4303404.1"/>
    </source>
</evidence>
<reference evidence="3" key="1">
    <citation type="submission" date="2020-04" db="EMBL/GenBank/DDBJ databases">
        <title>Genome Assembly and Annotation of Botryosphaeria dothidea sdau 11-99, a Latent Pathogen of Apple Fruit Ring Rot in China.</title>
        <authorList>
            <person name="Yu C."/>
            <person name="Diao Y."/>
            <person name="Lu Q."/>
            <person name="Zhao J."/>
            <person name="Cui S."/>
            <person name="Peng C."/>
            <person name="He B."/>
            <person name="Liu H."/>
        </authorList>
    </citation>
    <scope>NUCLEOTIDE SEQUENCE [LARGE SCALE GENOMIC DNA]</scope>
    <source>
        <strain evidence="3">Sdau11-99</strain>
    </source>
</reference>
<dbReference type="PANTHER" id="PTHR36223:SF1">
    <property type="entry name" value="TRANSCRIPTION ELONGATION FACTOR EAF N-TERMINAL DOMAIN-CONTAINING PROTEIN"/>
    <property type="match status" value="1"/>
</dbReference>
<dbReference type="InterPro" id="IPR057678">
    <property type="entry name" value="DUF7918"/>
</dbReference>
<dbReference type="OrthoDB" id="3364132at2759"/>
<dbReference type="Proteomes" id="UP000572817">
    <property type="component" value="Unassembled WGS sequence"/>
</dbReference>
<evidence type="ECO:0000256" key="1">
    <source>
        <dbReference type="SAM" id="MobiDB-lite"/>
    </source>
</evidence>
<accession>A0A8H4IM73</accession>